<dbReference type="InterPro" id="IPR012966">
    <property type="entry name" value="AHD"/>
</dbReference>
<gene>
    <name evidence="2" type="ORF">JD844_006290</name>
</gene>
<dbReference type="Pfam" id="PF08174">
    <property type="entry name" value="Anillin"/>
    <property type="match status" value="1"/>
</dbReference>
<dbReference type="InterPro" id="IPR051364">
    <property type="entry name" value="Cytokinesis/Rho-signaling"/>
</dbReference>
<accession>A0ABQ7T1W5</accession>
<protein>
    <recommendedName>
        <fullName evidence="1">Anillin homology domain-containing protein</fullName>
    </recommendedName>
</protein>
<feature type="domain" description="Anillin homology" evidence="1">
    <location>
        <begin position="72"/>
        <end position="195"/>
    </location>
</feature>
<keyword evidence="3" id="KW-1185">Reference proteome</keyword>
<dbReference type="Proteomes" id="UP000826234">
    <property type="component" value="Unassembled WGS sequence"/>
</dbReference>
<dbReference type="PANTHER" id="PTHR21538:SF21">
    <property type="entry name" value="RHOTEKIN-2"/>
    <property type="match status" value="1"/>
</dbReference>
<evidence type="ECO:0000313" key="2">
    <source>
        <dbReference type="EMBL" id="KAH0623495.1"/>
    </source>
</evidence>
<proteinExistence type="predicted"/>
<sequence length="213" mass="23881">MRRCRWSSSGGREPAQEPSDCSFQEKIDFEMRMREGICKLLAVSTQKDQLLHAVKNLMERCLDFAAKERTACRGKIAISDLRIPLMWKGSDHFSSKDSIYFSFVAGTQRYSVFCLLKIGAQVFDTELLIVDKAITDICFESLTVFEEAGPDFQLKVEVYSCCCTEESSVITNTPKKLAKKLKTSIGKATGKKLSSVLDESNTESLLFADTVIL</sequence>
<reference evidence="2 3" key="1">
    <citation type="journal article" date="2022" name="Gigascience">
        <title>A chromosome-level genome assembly and annotation of the desert horned lizard, Phrynosoma platyrhinos, provides insight into chromosomal rearrangements among reptiles.</title>
        <authorList>
            <person name="Koochekian N."/>
            <person name="Ascanio A."/>
            <person name="Farleigh K."/>
            <person name="Card D.C."/>
            <person name="Schield D.R."/>
            <person name="Castoe T.A."/>
            <person name="Jezkova T."/>
        </authorList>
    </citation>
    <scope>NUCLEOTIDE SEQUENCE [LARGE SCALE GENOMIC DNA]</scope>
    <source>
        <strain evidence="2">NK-2021</strain>
    </source>
</reference>
<organism evidence="2 3">
    <name type="scientific">Phrynosoma platyrhinos</name>
    <name type="common">Desert horned lizard</name>
    <dbReference type="NCBI Taxonomy" id="52577"/>
    <lineage>
        <taxon>Eukaryota</taxon>
        <taxon>Metazoa</taxon>
        <taxon>Chordata</taxon>
        <taxon>Craniata</taxon>
        <taxon>Vertebrata</taxon>
        <taxon>Euteleostomi</taxon>
        <taxon>Lepidosauria</taxon>
        <taxon>Squamata</taxon>
        <taxon>Bifurcata</taxon>
        <taxon>Unidentata</taxon>
        <taxon>Episquamata</taxon>
        <taxon>Toxicofera</taxon>
        <taxon>Iguania</taxon>
        <taxon>Phrynosomatidae</taxon>
        <taxon>Phrynosomatinae</taxon>
        <taxon>Phrynosoma</taxon>
    </lineage>
</organism>
<evidence type="ECO:0000259" key="1">
    <source>
        <dbReference type="Pfam" id="PF08174"/>
    </source>
</evidence>
<name>A0ABQ7T1W5_PHRPL</name>
<dbReference type="EMBL" id="JAIPUX010001880">
    <property type="protein sequence ID" value="KAH0623495.1"/>
    <property type="molecule type" value="Genomic_DNA"/>
</dbReference>
<dbReference type="PANTHER" id="PTHR21538">
    <property type="entry name" value="ANILLIN/RHOTEKIN RTKN"/>
    <property type="match status" value="1"/>
</dbReference>
<comment type="caution">
    <text evidence="2">The sequence shown here is derived from an EMBL/GenBank/DDBJ whole genome shotgun (WGS) entry which is preliminary data.</text>
</comment>
<evidence type="ECO:0000313" key="3">
    <source>
        <dbReference type="Proteomes" id="UP000826234"/>
    </source>
</evidence>